<name>A0A3E5B6J7_9BACE</name>
<dbReference type="Proteomes" id="UP000260983">
    <property type="component" value="Unassembled WGS sequence"/>
</dbReference>
<evidence type="ECO:0000259" key="1">
    <source>
        <dbReference type="Pfam" id="PF00535"/>
    </source>
</evidence>
<dbReference type="AlphaFoldDB" id="A0A3E5B6J7"/>
<feature type="domain" description="Glycosyltransferase 2-like" evidence="1">
    <location>
        <begin position="6"/>
        <end position="136"/>
    </location>
</feature>
<reference evidence="2 3" key="1">
    <citation type="submission" date="2018-08" db="EMBL/GenBank/DDBJ databases">
        <title>A genome reference for cultivated species of the human gut microbiota.</title>
        <authorList>
            <person name="Zou Y."/>
            <person name="Xue W."/>
            <person name="Luo G."/>
        </authorList>
    </citation>
    <scope>NUCLEOTIDE SEQUENCE [LARGE SCALE GENOMIC DNA]</scope>
    <source>
        <strain evidence="2 3">OM05-15BH</strain>
    </source>
</reference>
<protein>
    <submittedName>
        <fullName evidence="2">Glycosyltransferase family 2 protein</fullName>
    </submittedName>
</protein>
<dbReference type="CDD" id="cd00761">
    <property type="entry name" value="Glyco_tranf_GTA_type"/>
    <property type="match status" value="1"/>
</dbReference>
<evidence type="ECO:0000313" key="3">
    <source>
        <dbReference type="Proteomes" id="UP000260983"/>
    </source>
</evidence>
<gene>
    <name evidence="2" type="ORF">DXB65_16020</name>
</gene>
<dbReference type="PANTHER" id="PTHR22916:SF3">
    <property type="entry name" value="UDP-GLCNAC:BETAGAL BETA-1,3-N-ACETYLGLUCOSAMINYLTRANSFERASE-LIKE PROTEIN 1"/>
    <property type="match status" value="1"/>
</dbReference>
<sequence length="250" mass="28944">MNELVSIITPCYNSASTIGDTIQSVINQTYKHWELLVIDDCSQDKSIEIIKAFAAIDNRIKSLKTDAPSGSPTLPRNIGIQEAKGRFIAFLDSDDVWLPNKLSMQIPLFVNSNVGIVYSYYRKVNENGKSIGRIIKSSARHNYMSLLYGNEMGCLTVIYDTKKTGKKYFKFIGHEDYNLWLDILKEGFIAQNVKVCLAMYRIRTNSVSSNKIKIVKWIWHIYRKEQGINFFFSLYYMFFDLLKSFIKYLK</sequence>
<dbReference type="GO" id="GO:0016758">
    <property type="term" value="F:hexosyltransferase activity"/>
    <property type="evidence" value="ECO:0007669"/>
    <property type="project" value="UniProtKB-ARBA"/>
</dbReference>
<proteinExistence type="predicted"/>
<dbReference type="Pfam" id="PF00535">
    <property type="entry name" value="Glycos_transf_2"/>
    <property type="match status" value="1"/>
</dbReference>
<dbReference type="PANTHER" id="PTHR22916">
    <property type="entry name" value="GLYCOSYLTRANSFERASE"/>
    <property type="match status" value="1"/>
</dbReference>
<dbReference type="SUPFAM" id="SSF53448">
    <property type="entry name" value="Nucleotide-diphospho-sugar transferases"/>
    <property type="match status" value="1"/>
</dbReference>
<evidence type="ECO:0000313" key="2">
    <source>
        <dbReference type="EMBL" id="RGN33240.1"/>
    </source>
</evidence>
<dbReference type="Gene3D" id="3.90.550.10">
    <property type="entry name" value="Spore Coat Polysaccharide Biosynthesis Protein SpsA, Chain A"/>
    <property type="match status" value="1"/>
</dbReference>
<dbReference type="InterPro" id="IPR029044">
    <property type="entry name" value="Nucleotide-diphossugar_trans"/>
</dbReference>
<dbReference type="RefSeq" id="WP_117724861.1">
    <property type="nucleotide sequence ID" value="NZ_QSUL01000011.1"/>
</dbReference>
<dbReference type="EMBL" id="QSUL01000011">
    <property type="protein sequence ID" value="RGN33240.1"/>
    <property type="molecule type" value="Genomic_DNA"/>
</dbReference>
<organism evidence="2 3">
    <name type="scientific">Bacteroides oleiciplenus</name>
    <dbReference type="NCBI Taxonomy" id="626931"/>
    <lineage>
        <taxon>Bacteria</taxon>
        <taxon>Pseudomonadati</taxon>
        <taxon>Bacteroidota</taxon>
        <taxon>Bacteroidia</taxon>
        <taxon>Bacteroidales</taxon>
        <taxon>Bacteroidaceae</taxon>
        <taxon>Bacteroides</taxon>
    </lineage>
</organism>
<comment type="caution">
    <text evidence="2">The sequence shown here is derived from an EMBL/GenBank/DDBJ whole genome shotgun (WGS) entry which is preliminary data.</text>
</comment>
<accession>A0A3E5B6J7</accession>
<keyword evidence="2" id="KW-0808">Transferase</keyword>
<dbReference type="InterPro" id="IPR001173">
    <property type="entry name" value="Glyco_trans_2-like"/>
</dbReference>